<dbReference type="InterPro" id="IPR000807">
    <property type="entry name" value="ImidazoleglycerolP_deHydtase"/>
</dbReference>
<dbReference type="NCBIfam" id="TIGR01662">
    <property type="entry name" value="HAD-SF-IIIA"/>
    <property type="match status" value="1"/>
</dbReference>
<organism evidence="13 14">
    <name type="scientific">Legionella israelensis</name>
    <dbReference type="NCBI Taxonomy" id="454"/>
    <lineage>
        <taxon>Bacteria</taxon>
        <taxon>Pseudomonadati</taxon>
        <taxon>Pseudomonadota</taxon>
        <taxon>Gammaproteobacteria</taxon>
        <taxon>Legionellales</taxon>
        <taxon>Legionellaceae</taxon>
        <taxon>Legionella</taxon>
    </lineage>
</organism>
<dbReference type="InterPro" id="IPR006549">
    <property type="entry name" value="HAD-SF_hydro_IIIA"/>
</dbReference>
<dbReference type="FunFam" id="3.30.230.40:FF:000003">
    <property type="entry name" value="Imidazoleglycerol-phosphate dehydratase HisB"/>
    <property type="match status" value="1"/>
</dbReference>
<comment type="cofactor">
    <cofactor evidence="1">
        <name>Mg(2+)</name>
        <dbReference type="ChEBI" id="CHEBI:18420"/>
    </cofactor>
</comment>
<dbReference type="GO" id="GO:0004424">
    <property type="term" value="F:imidazoleglycerol-phosphate dehydratase activity"/>
    <property type="evidence" value="ECO:0007669"/>
    <property type="project" value="UniProtKB-UniRule"/>
</dbReference>
<dbReference type="PANTHER" id="PTHR23133">
    <property type="entry name" value="IMIDAZOLEGLYCEROL-PHOSPHATE DEHYDRATASE HIS7"/>
    <property type="match status" value="1"/>
</dbReference>
<dbReference type="NCBIfam" id="TIGR01261">
    <property type="entry name" value="hisB_Nterm"/>
    <property type="match status" value="1"/>
</dbReference>
<dbReference type="GO" id="GO:0000105">
    <property type="term" value="P:L-histidine biosynthetic process"/>
    <property type="evidence" value="ECO:0007669"/>
    <property type="project" value="UniProtKB-UniRule"/>
</dbReference>
<dbReference type="OrthoDB" id="9790411at2"/>
<evidence type="ECO:0000256" key="7">
    <source>
        <dbReference type="ARBA" id="ARBA00022801"/>
    </source>
</evidence>
<keyword evidence="8" id="KW-0460">Magnesium</keyword>
<dbReference type="NCBIfam" id="NF003937">
    <property type="entry name" value="PRK05446.1"/>
    <property type="match status" value="1"/>
</dbReference>
<dbReference type="Gene3D" id="3.40.50.1000">
    <property type="entry name" value="HAD superfamily/HAD-like"/>
    <property type="match status" value="1"/>
</dbReference>
<keyword evidence="10 12" id="KW-0456">Lyase</keyword>
<dbReference type="PATRIC" id="fig|454.4.peg.802"/>
<dbReference type="InterPro" id="IPR038494">
    <property type="entry name" value="IGPD_sf"/>
</dbReference>
<dbReference type="NCBIfam" id="TIGR01656">
    <property type="entry name" value="Histidinol-ppas"/>
    <property type="match status" value="1"/>
</dbReference>
<evidence type="ECO:0000256" key="8">
    <source>
        <dbReference type="ARBA" id="ARBA00022842"/>
    </source>
</evidence>
<dbReference type="UniPathway" id="UPA00031">
    <property type="reaction ID" value="UER00011"/>
</dbReference>
<dbReference type="Pfam" id="PF00475">
    <property type="entry name" value="IGPD"/>
    <property type="match status" value="1"/>
</dbReference>
<evidence type="ECO:0000256" key="1">
    <source>
        <dbReference type="ARBA" id="ARBA00001946"/>
    </source>
</evidence>
<gene>
    <name evidence="12 13" type="primary">hisB</name>
    <name evidence="13" type="ORF">Lisr_0745</name>
</gene>
<reference evidence="13 14" key="1">
    <citation type="submission" date="2015-11" db="EMBL/GenBank/DDBJ databases">
        <title>Genomic analysis of 38 Legionella species identifies large and diverse effector repertoires.</title>
        <authorList>
            <person name="Burstein D."/>
            <person name="Amaro F."/>
            <person name="Zusman T."/>
            <person name="Lifshitz Z."/>
            <person name="Cohen O."/>
            <person name="Gilbert J.A."/>
            <person name="Pupko T."/>
            <person name="Shuman H.A."/>
            <person name="Segal G."/>
        </authorList>
    </citation>
    <scope>NUCLEOTIDE SEQUENCE [LARGE SCALE GENOMIC DNA]</scope>
    <source>
        <strain evidence="13 14">Bercovier 4</strain>
    </source>
</reference>
<keyword evidence="7 13" id="KW-0378">Hydrolase</keyword>
<keyword evidence="5 12" id="KW-0028">Amino-acid biosynthesis</keyword>
<comment type="similarity">
    <text evidence="12">Belongs to the imidazoleglycerol-phosphate dehydratase family.</text>
</comment>
<keyword evidence="6" id="KW-0479">Metal-binding</keyword>
<dbReference type="EMBL" id="LNYH01000032">
    <property type="protein sequence ID" value="KTD30483.1"/>
    <property type="molecule type" value="Genomic_DNA"/>
</dbReference>
<dbReference type="CDD" id="cd07914">
    <property type="entry name" value="IGPD"/>
    <property type="match status" value="1"/>
</dbReference>
<dbReference type="InterPro" id="IPR020568">
    <property type="entry name" value="Ribosomal_Su5_D2-typ_SF"/>
</dbReference>
<evidence type="ECO:0000256" key="5">
    <source>
        <dbReference type="ARBA" id="ARBA00022605"/>
    </source>
</evidence>
<evidence type="ECO:0000313" key="13">
    <source>
        <dbReference type="EMBL" id="KTD30483.1"/>
    </source>
</evidence>
<dbReference type="PROSITE" id="PS00955">
    <property type="entry name" value="IGP_DEHYDRATASE_2"/>
    <property type="match status" value="1"/>
</dbReference>
<dbReference type="InterPro" id="IPR020565">
    <property type="entry name" value="ImidazoleglycerP_deHydtase_CS"/>
</dbReference>
<evidence type="ECO:0000256" key="11">
    <source>
        <dbReference type="ARBA" id="ARBA00023268"/>
    </source>
</evidence>
<evidence type="ECO:0000256" key="9">
    <source>
        <dbReference type="ARBA" id="ARBA00023102"/>
    </source>
</evidence>
<dbReference type="NCBIfam" id="NF002114">
    <property type="entry name" value="PRK00951.2-4"/>
    <property type="match status" value="1"/>
</dbReference>
<sequence length="353" mass="39559">MEKILFIDRDGTLVEEPSDFQVDALDKIRLCAHVIPSLLSLKKAGYRLIMVSNQDGLGTHLFPQLAFQQAHDFILNLFSSQGIKFSEVFICPHQQEDNCHCRKPETGLLDAFLRSTQIDYDNSWVIGDRETDKRLAENLGVAFLPVRHDHGWLKVAETILNRKRRACHRRKTQETDIQLSLTLDSQCRNEIKTPIGFFSHMLEQIAKHAGFCLCIEASGDLDVDEHHLIEDTAIVLGEALKQALGDKLGITRYGFTLPMDESLASVAIDLSGRSHCIFEGQFTRESVGGMAVEMVPHFFNSLAHSLGASLHITVRGENHHHMIEACFKALGRALRQAIQQVEEAVIPSTKGVL</sequence>
<dbReference type="InterPro" id="IPR005954">
    <property type="entry name" value="HisB_N"/>
</dbReference>
<keyword evidence="4 12" id="KW-0963">Cytoplasm</keyword>
<dbReference type="STRING" id="454.Lisr_0745"/>
<comment type="caution">
    <text evidence="13">The sequence shown here is derived from an EMBL/GenBank/DDBJ whole genome shotgun (WGS) entry which is preliminary data.</text>
</comment>
<evidence type="ECO:0000256" key="6">
    <source>
        <dbReference type="ARBA" id="ARBA00022723"/>
    </source>
</evidence>
<dbReference type="SUPFAM" id="SSF56784">
    <property type="entry name" value="HAD-like"/>
    <property type="match status" value="1"/>
</dbReference>
<comment type="catalytic activity">
    <reaction evidence="12">
        <text>D-erythro-1-(imidazol-4-yl)glycerol 3-phosphate = 3-(imidazol-4-yl)-2-oxopropyl phosphate + H2O</text>
        <dbReference type="Rhea" id="RHEA:11040"/>
        <dbReference type="ChEBI" id="CHEBI:15377"/>
        <dbReference type="ChEBI" id="CHEBI:57766"/>
        <dbReference type="ChEBI" id="CHEBI:58278"/>
        <dbReference type="EC" id="4.2.1.19"/>
    </reaction>
</comment>
<evidence type="ECO:0000256" key="2">
    <source>
        <dbReference type="ARBA" id="ARBA00005047"/>
    </source>
</evidence>
<dbReference type="PANTHER" id="PTHR23133:SF2">
    <property type="entry name" value="IMIDAZOLEGLYCEROL-PHOSPHATE DEHYDRATASE"/>
    <property type="match status" value="1"/>
</dbReference>
<protein>
    <recommendedName>
        <fullName evidence="3 12">Imidazoleglycerol-phosphate dehydratase</fullName>
        <shortName evidence="12">IGPD</shortName>
        <ecNumber evidence="12">4.2.1.19</ecNumber>
    </recommendedName>
</protein>
<keyword evidence="9 12" id="KW-0368">Histidine biosynthesis</keyword>
<dbReference type="InterPro" id="IPR013954">
    <property type="entry name" value="PNK3P"/>
</dbReference>
<dbReference type="EC" id="4.2.1.19" evidence="12"/>
<evidence type="ECO:0000256" key="12">
    <source>
        <dbReference type="HAMAP-Rule" id="MF_00076"/>
    </source>
</evidence>
<dbReference type="InterPro" id="IPR006543">
    <property type="entry name" value="Histidinol-phos"/>
</dbReference>
<dbReference type="GO" id="GO:0046872">
    <property type="term" value="F:metal ion binding"/>
    <property type="evidence" value="ECO:0007669"/>
    <property type="project" value="UniProtKB-KW"/>
</dbReference>
<accession>A0A0W0WE29</accession>
<evidence type="ECO:0000256" key="3">
    <source>
        <dbReference type="ARBA" id="ARBA00016664"/>
    </source>
</evidence>
<dbReference type="HAMAP" id="MF_00076">
    <property type="entry name" value="HisB"/>
    <property type="match status" value="1"/>
</dbReference>
<dbReference type="NCBIfam" id="NF002111">
    <property type="entry name" value="PRK00951.2-1"/>
    <property type="match status" value="1"/>
</dbReference>
<dbReference type="Pfam" id="PF08645">
    <property type="entry name" value="PNK3P"/>
    <property type="match status" value="1"/>
</dbReference>
<dbReference type="FunFam" id="3.30.230.40:FF:000001">
    <property type="entry name" value="Imidazoleglycerol-phosphate dehydratase HisB"/>
    <property type="match status" value="1"/>
</dbReference>
<name>A0A0W0WE29_9GAMM</name>
<proteinExistence type="inferred from homology"/>
<comment type="pathway">
    <text evidence="2 12">Amino-acid biosynthesis; L-histidine biosynthesis; L-histidine from 5-phospho-alpha-D-ribose 1-diphosphate: step 6/9.</text>
</comment>
<evidence type="ECO:0000313" key="14">
    <source>
        <dbReference type="Proteomes" id="UP000054761"/>
    </source>
</evidence>
<keyword evidence="14" id="KW-1185">Reference proteome</keyword>
<evidence type="ECO:0000256" key="4">
    <source>
        <dbReference type="ARBA" id="ARBA00022490"/>
    </source>
</evidence>
<dbReference type="Proteomes" id="UP000054761">
    <property type="component" value="Unassembled WGS sequence"/>
</dbReference>
<dbReference type="InterPro" id="IPR036412">
    <property type="entry name" value="HAD-like_sf"/>
</dbReference>
<dbReference type="AlphaFoldDB" id="A0A0W0WE29"/>
<dbReference type="GO" id="GO:0005737">
    <property type="term" value="C:cytoplasm"/>
    <property type="evidence" value="ECO:0007669"/>
    <property type="project" value="UniProtKB-SubCell"/>
</dbReference>
<dbReference type="Gene3D" id="3.30.230.40">
    <property type="entry name" value="Imidazole glycerol phosphate dehydratase, domain 1"/>
    <property type="match status" value="2"/>
</dbReference>
<evidence type="ECO:0000256" key="10">
    <source>
        <dbReference type="ARBA" id="ARBA00023239"/>
    </source>
</evidence>
<dbReference type="PROSITE" id="PS00954">
    <property type="entry name" value="IGP_DEHYDRATASE_1"/>
    <property type="match status" value="1"/>
</dbReference>
<comment type="subcellular location">
    <subcellularLocation>
        <location evidence="12">Cytoplasm</location>
    </subcellularLocation>
</comment>
<dbReference type="GO" id="GO:0004401">
    <property type="term" value="F:histidinol-phosphatase activity"/>
    <property type="evidence" value="ECO:0007669"/>
    <property type="project" value="InterPro"/>
</dbReference>
<keyword evidence="11" id="KW-0511">Multifunctional enzyme</keyword>
<dbReference type="SUPFAM" id="SSF54211">
    <property type="entry name" value="Ribosomal protein S5 domain 2-like"/>
    <property type="match status" value="2"/>
</dbReference>
<dbReference type="InterPro" id="IPR023214">
    <property type="entry name" value="HAD_sf"/>
</dbReference>
<dbReference type="RefSeq" id="WP_058501122.1">
    <property type="nucleotide sequence ID" value="NZ_CAAAJA010000035.1"/>
</dbReference>